<dbReference type="EMBL" id="CP000320">
    <property type="protein sequence ID" value="ABE64833.1"/>
    <property type="molecule type" value="Genomic_DNA"/>
</dbReference>
<dbReference type="HOGENOM" id="CLU_2570329_0_0_5"/>
<accession>Q1QG14</accession>
<keyword evidence="2" id="KW-1185">Reference proteome</keyword>
<reference evidence="2" key="1">
    <citation type="submission" date="2006-03" db="EMBL/GenBank/DDBJ databases">
        <title>Complete sequence of plasmid 1 of Nitrobacter hamburgensis X14.</title>
        <authorList>
            <consortium name="US DOE Joint Genome Institute"/>
            <person name="Copeland A."/>
            <person name="Lucas S."/>
            <person name="Lapidus A."/>
            <person name="Barry K."/>
            <person name="Detter J.C."/>
            <person name="Glavina del Rio T."/>
            <person name="Hammon N."/>
            <person name="Israni S."/>
            <person name="Dalin E."/>
            <person name="Tice H."/>
            <person name="Pitluck S."/>
            <person name="Chain P."/>
            <person name="Malfatti S."/>
            <person name="Shin M."/>
            <person name="Vergez L."/>
            <person name="Schmutz J."/>
            <person name="Larimer F."/>
            <person name="Land M."/>
            <person name="Hauser L."/>
            <person name="Kyrpides N."/>
            <person name="Ivanova N."/>
            <person name="Ward B."/>
            <person name="Arp D."/>
            <person name="Klotz M."/>
            <person name="Stein L."/>
            <person name="O'Mullan G."/>
            <person name="Starkenburg S."/>
            <person name="Sayavedra L."/>
            <person name="Poret-Peterson A.T."/>
            <person name="Gentry M.E."/>
            <person name="Bruce D."/>
            <person name="Richardson P."/>
        </authorList>
    </citation>
    <scope>NUCLEOTIDE SEQUENCE [LARGE SCALE GENOMIC DNA]</scope>
    <source>
        <strain evidence="2">DSM 10229 / NCIMB 13809 / X14</strain>
        <plasmid evidence="2">Plasmid pNITHX1</plasmid>
    </source>
</reference>
<dbReference type="AlphaFoldDB" id="Q1QG14"/>
<proteinExistence type="predicted"/>
<evidence type="ECO:0000313" key="1">
    <source>
        <dbReference type="EMBL" id="ABE64833.1"/>
    </source>
</evidence>
<dbReference type="Proteomes" id="UP000001953">
    <property type="component" value="Plasmid 1"/>
</dbReference>
<keyword evidence="1" id="KW-0614">Plasmid</keyword>
<organism evidence="1 2">
    <name type="scientific">Nitrobacter hamburgensis (strain DSM 10229 / NCIMB 13809 / X14)</name>
    <dbReference type="NCBI Taxonomy" id="323097"/>
    <lineage>
        <taxon>Bacteria</taxon>
        <taxon>Pseudomonadati</taxon>
        <taxon>Pseudomonadota</taxon>
        <taxon>Alphaproteobacteria</taxon>
        <taxon>Hyphomicrobiales</taxon>
        <taxon>Nitrobacteraceae</taxon>
        <taxon>Nitrobacter</taxon>
    </lineage>
</organism>
<protein>
    <submittedName>
        <fullName evidence="1">Uncharacterized protein</fullName>
    </submittedName>
</protein>
<name>Q1QG14_NITHX</name>
<sequence>MNQKSYLREVPQLVSKALTANNKATYWRTPHSIVAAVITAPAQLFEDMDPRQRFASGFGHVRATNPSRASLRKPLNQSQII</sequence>
<geneLocation type="plasmid" evidence="2">
    <name>pNITHX1</name>
</geneLocation>
<evidence type="ECO:0000313" key="2">
    <source>
        <dbReference type="Proteomes" id="UP000001953"/>
    </source>
</evidence>
<gene>
    <name evidence="1" type="ordered locus">Nham_4214</name>
</gene>
<dbReference type="KEGG" id="nha:Nham_4214"/>